<dbReference type="Pfam" id="PF10105">
    <property type="entry name" value="DUF2344"/>
    <property type="match status" value="1"/>
</dbReference>
<dbReference type="EMBL" id="SLUI01000008">
    <property type="protein sequence ID" value="TCL36473.1"/>
    <property type="molecule type" value="Genomic_DNA"/>
</dbReference>
<proteinExistence type="predicted"/>
<dbReference type="NCBIfam" id="TIGR03936">
    <property type="entry name" value="sam_1_link_chp"/>
    <property type="match status" value="1"/>
</dbReference>
<feature type="domain" description="DUF2344" evidence="1">
    <location>
        <begin position="3"/>
        <end position="191"/>
    </location>
</feature>
<dbReference type="OrthoDB" id="9780488at2"/>
<evidence type="ECO:0000259" key="1">
    <source>
        <dbReference type="Pfam" id="PF10105"/>
    </source>
</evidence>
<sequence length="233" mass="25902">MAKVRLEISKGDEIRFLSHLDYARTIERAVRRSKLPVAYSEGFNPHMKVAYASALSVGVASRVEYMDMDLSETLEPQVIKARLEEQLPEGIVLRRLKYIADRTPALMAAVNLSVFSLTVPLVDGADNAAIQAALDAFNSAQSTIYVRESPKGRREIDVKQYMDCEATAVMKGAELEIRLCIRMTPTGSVKPGEVLAVLVDTYGLPVKKDSAFIDRQELLIADDERRITPMEVV</sequence>
<keyword evidence="3" id="KW-1185">Reference proteome</keyword>
<comment type="caution">
    <text evidence="2">The sequence shown here is derived from an EMBL/GenBank/DDBJ whole genome shotgun (WGS) entry which is preliminary data.</text>
</comment>
<dbReference type="Proteomes" id="UP000295063">
    <property type="component" value="Unassembled WGS sequence"/>
</dbReference>
<dbReference type="AlphaFoldDB" id="A0A4R1PW28"/>
<organism evidence="2 3">
    <name type="scientific">Anaerospora hongkongensis</name>
    <dbReference type="NCBI Taxonomy" id="244830"/>
    <lineage>
        <taxon>Bacteria</taxon>
        <taxon>Bacillati</taxon>
        <taxon>Bacillota</taxon>
        <taxon>Negativicutes</taxon>
        <taxon>Selenomonadales</taxon>
        <taxon>Sporomusaceae</taxon>
        <taxon>Anaerospora</taxon>
    </lineage>
</organism>
<accession>A0A4R1PW28</accession>
<name>A0A4R1PW28_9FIRM</name>
<evidence type="ECO:0000313" key="2">
    <source>
        <dbReference type="EMBL" id="TCL36473.1"/>
    </source>
</evidence>
<reference evidence="2 3" key="1">
    <citation type="submission" date="2019-03" db="EMBL/GenBank/DDBJ databases">
        <title>Genomic Encyclopedia of Type Strains, Phase IV (KMG-IV): sequencing the most valuable type-strain genomes for metagenomic binning, comparative biology and taxonomic classification.</title>
        <authorList>
            <person name="Goeker M."/>
        </authorList>
    </citation>
    <scope>NUCLEOTIDE SEQUENCE [LARGE SCALE GENOMIC DNA]</scope>
    <source>
        <strain evidence="2 3">DSM 15969</strain>
    </source>
</reference>
<evidence type="ECO:0000313" key="3">
    <source>
        <dbReference type="Proteomes" id="UP000295063"/>
    </source>
</evidence>
<dbReference type="RefSeq" id="WP_132081169.1">
    <property type="nucleotide sequence ID" value="NZ_SLUI01000008.1"/>
</dbReference>
<dbReference type="InterPro" id="IPR018768">
    <property type="entry name" value="DUF2344"/>
</dbReference>
<gene>
    <name evidence="2" type="ORF">EV210_108113</name>
</gene>
<protein>
    <submittedName>
        <fullName evidence="2">Radical SAM-linked protein</fullName>
    </submittedName>
</protein>